<accession>A0A1S8YNP3</accession>
<dbReference type="OrthoDB" id="3224382at2"/>
<dbReference type="PANTHER" id="PTHR43525:SF1">
    <property type="entry name" value="PROTEIN MALY"/>
    <property type="match status" value="1"/>
</dbReference>
<dbReference type="GO" id="GO:0030170">
    <property type="term" value="F:pyridoxal phosphate binding"/>
    <property type="evidence" value="ECO:0007669"/>
    <property type="project" value="InterPro"/>
</dbReference>
<evidence type="ECO:0000259" key="6">
    <source>
        <dbReference type="Pfam" id="PF00155"/>
    </source>
</evidence>
<evidence type="ECO:0000256" key="1">
    <source>
        <dbReference type="ARBA" id="ARBA00001933"/>
    </source>
</evidence>
<dbReference type="EMBL" id="MRUL01000004">
    <property type="protein sequence ID" value="OON40376.1"/>
    <property type="molecule type" value="Genomic_DNA"/>
</dbReference>
<feature type="domain" description="Aminotransferase class I/classII large" evidence="6">
    <location>
        <begin position="31"/>
        <end position="382"/>
    </location>
</feature>
<evidence type="ECO:0000313" key="8">
    <source>
        <dbReference type="Proteomes" id="UP000190667"/>
    </source>
</evidence>
<dbReference type="InterPro" id="IPR051798">
    <property type="entry name" value="Class-II_PLP-Dep_Aminotrans"/>
</dbReference>
<dbReference type="EC" id="4.4.1.13" evidence="2"/>
<evidence type="ECO:0000256" key="4">
    <source>
        <dbReference type="ARBA" id="ARBA00023239"/>
    </source>
</evidence>
<keyword evidence="8" id="KW-1185">Reference proteome</keyword>
<dbReference type="RefSeq" id="WP_078002186.1">
    <property type="nucleotide sequence ID" value="NZ_MRUL01000004.1"/>
</dbReference>
<comment type="similarity">
    <text evidence="5">Belongs to the class-II pyridoxal-phosphate-dependent aminotransferase family. MalY/PatB cystathionine beta-lyase subfamily.</text>
</comment>
<reference evidence="7 8" key="1">
    <citation type="submission" date="2016-12" db="EMBL/GenBank/DDBJ databases">
        <title>Izhakiella australiana sp. nov. of genus Izhakiella isolated from Australian desert.</title>
        <authorList>
            <person name="Ji M."/>
        </authorList>
    </citation>
    <scope>NUCLEOTIDE SEQUENCE [LARGE SCALE GENOMIC DNA]</scope>
    <source>
        <strain evidence="7 8">D4N98</strain>
    </source>
</reference>
<dbReference type="PANTHER" id="PTHR43525">
    <property type="entry name" value="PROTEIN MALY"/>
    <property type="match status" value="1"/>
</dbReference>
<comment type="caution">
    <text evidence="7">The sequence shown here is derived from an EMBL/GenBank/DDBJ whole genome shotgun (WGS) entry which is preliminary data.</text>
</comment>
<evidence type="ECO:0000256" key="5">
    <source>
        <dbReference type="ARBA" id="ARBA00037974"/>
    </source>
</evidence>
<dbReference type="Gene3D" id="3.40.640.10">
    <property type="entry name" value="Type I PLP-dependent aspartate aminotransferase-like (Major domain)"/>
    <property type="match status" value="1"/>
</dbReference>
<dbReference type="CDD" id="cd00609">
    <property type="entry name" value="AAT_like"/>
    <property type="match status" value="1"/>
</dbReference>
<dbReference type="InterPro" id="IPR004839">
    <property type="entry name" value="Aminotransferase_I/II_large"/>
</dbReference>
<keyword evidence="4" id="KW-0456">Lyase</keyword>
<evidence type="ECO:0000256" key="2">
    <source>
        <dbReference type="ARBA" id="ARBA00012224"/>
    </source>
</evidence>
<dbReference type="Proteomes" id="UP000190667">
    <property type="component" value="Unassembled WGS sequence"/>
</dbReference>
<protein>
    <recommendedName>
        <fullName evidence="2">cysteine-S-conjugate beta-lyase</fullName>
        <ecNumber evidence="2">4.4.1.13</ecNumber>
    </recommendedName>
</protein>
<gene>
    <name evidence="7" type="ORF">BTJ39_08150</name>
</gene>
<evidence type="ECO:0000256" key="3">
    <source>
        <dbReference type="ARBA" id="ARBA00022898"/>
    </source>
</evidence>
<dbReference type="Gene3D" id="3.90.1150.10">
    <property type="entry name" value="Aspartate Aminotransferase, domain 1"/>
    <property type="match status" value="1"/>
</dbReference>
<dbReference type="SUPFAM" id="SSF53383">
    <property type="entry name" value="PLP-dependent transferases"/>
    <property type="match status" value="1"/>
</dbReference>
<name>A0A1S8YNP3_9GAMM</name>
<dbReference type="NCBIfam" id="TIGR04350">
    <property type="entry name" value="C_S_lyase_PatB"/>
    <property type="match status" value="1"/>
</dbReference>
<evidence type="ECO:0000313" key="7">
    <source>
        <dbReference type="EMBL" id="OON40376.1"/>
    </source>
</evidence>
<dbReference type="GO" id="GO:0047804">
    <property type="term" value="F:cysteine-S-conjugate beta-lyase activity"/>
    <property type="evidence" value="ECO:0007669"/>
    <property type="project" value="UniProtKB-EC"/>
</dbReference>
<organism evidence="7 8">
    <name type="scientific">Izhakiella australiensis</name>
    <dbReference type="NCBI Taxonomy" id="1926881"/>
    <lineage>
        <taxon>Bacteria</taxon>
        <taxon>Pseudomonadati</taxon>
        <taxon>Pseudomonadota</taxon>
        <taxon>Gammaproteobacteria</taxon>
        <taxon>Enterobacterales</taxon>
        <taxon>Erwiniaceae</taxon>
        <taxon>Izhakiella</taxon>
    </lineage>
</organism>
<comment type="cofactor">
    <cofactor evidence="1">
        <name>pyridoxal 5'-phosphate</name>
        <dbReference type="ChEBI" id="CHEBI:597326"/>
    </cofactor>
</comment>
<dbReference type="Pfam" id="PF00155">
    <property type="entry name" value="Aminotran_1_2"/>
    <property type="match status" value="1"/>
</dbReference>
<dbReference type="InterPro" id="IPR027619">
    <property type="entry name" value="C-S_lyase_PatB-like"/>
</dbReference>
<sequence>MFDFDRVTDRHGSWCTQWDFVADRFGVEGLLPFTISDMDFPTAPCVREALQQRLDHGVFGYSRWQHADFLAAVSGWYQQRFATAIDPQQLVYGPSVIYMVAQMIRLWSAAGDEVLIHTPAYDAFYKVIEGNQRQVLKLALQANDGEWQCDMAQLARALARPQCKVMLLCSPHNPTGKVWSRHELATMAELCARHGVRVISDEIHMDMTFAAAQHTPWCEVGTGRWALFTSASKSFNIPALTGAYGLIADDADRSAWFQALKNADGLSSPAVMAVAGHIAAYRAGAPWLDALRDYLYANLHYVAATLNAAFSELNLQPPQATYLAWIDLRPLAVDDQRLQHALIHQYKVAIMPGYTYGDEGRGFLRINVGCPRSKLQQGIEKLIAALRQCRAAPSANGYPD</sequence>
<dbReference type="STRING" id="1926881.BTJ39_08150"/>
<proteinExistence type="inferred from homology"/>
<dbReference type="InterPro" id="IPR015424">
    <property type="entry name" value="PyrdxlP-dep_Trfase"/>
</dbReference>
<dbReference type="InterPro" id="IPR015421">
    <property type="entry name" value="PyrdxlP-dep_Trfase_major"/>
</dbReference>
<keyword evidence="3" id="KW-0663">Pyridoxal phosphate</keyword>
<dbReference type="AlphaFoldDB" id="A0A1S8YNP3"/>
<dbReference type="InterPro" id="IPR015422">
    <property type="entry name" value="PyrdxlP-dep_Trfase_small"/>
</dbReference>